<evidence type="ECO:0000256" key="5">
    <source>
        <dbReference type="ARBA" id="ARBA00022989"/>
    </source>
</evidence>
<dbReference type="RefSeq" id="WP_089698426.1">
    <property type="nucleotide sequence ID" value="NZ_FNHL01000004.1"/>
</dbReference>
<comment type="similarity">
    <text evidence="2">Belongs to the MscS (TC 1.A.23) family.</text>
</comment>
<dbReference type="OrthoDB" id="31543at2157"/>
<dbReference type="SUPFAM" id="SSF50182">
    <property type="entry name" value="Sm-like ribonucleoproteins"/>
    <property type="match status" value="1"/>
</dbReference>
<keyword evidence="5 7" id="KW-1133">Transmembrane helix</keyword>
<feature type="domain" description="Mechanosensitive ion channel MscS" evidence="8">
    <location>
        <begin position="119"/>
        <end position="180"/>
    </location>
</feature>
<dbReference type="EMBL" id="FNHL01000004">
    <property type="protein sequence ID" value="SDM91016.1"/>
    <property type="molecule type" value="Genomic_DNA"/>
</dbReference>
<dbReference type="Gene3D" id="1.10.287.1260">
    <property type="match status" value="1"/>
</dbReference>
<dbReference type="InterPro" id="IPR045275">
    <property type="entry name" value="MscS_archaea/bacteria_type"/>
</dbReference>
<dbReference type="GO" id="GO:0008381">
    <property type="term" value="F:mechanosensitive monoatomic ion channel activity"/>
    <property type="evidence" value="ECO:0007669"/>
    <property type="project" value="InterPro"/>
</dbReference>
<dbReference type="Gene3D" id="2.30.30.60">
    <property type="match status" value="1"/>
</dbReference>
<gene>
    <name evidence="10" type="ORF">SAMN04487949_2816</name>
</gene>
<sequence length="294" mass="31627">MVLVGHGLVLSAPLVTLGPEALADYWPTLVRLAWFCAGVVVALFVGVYLVEPLVTRVVRRRNRNNATLEEAVSRYVQLVMLAVAVAVGAGVAGYSGFLTNSALVIAAATLAIGVAAQALIGSLVSGIVLVLDPEFNIGDYIEWADGEGTIRSITLRVTRVQTPSGKLVTIPNTVLTSQSITRPFGHGRYQIVDTVAIAYEDDVGEALRQLQAAADELETILDAPSPRVYVDEFGSDAVVLRVHYWLDDPDRRDVFAVRSAFARSVKSRFDAAGLTIAPPSKRELLGRVDVDRSE</sequence>
<evidence type="ECO:0000256" key="4">
    <source>
        <dbReference type="ARBA" id="ARBA00022692"/>
    </source>
</evidence>
<dbReference type="PANTHER" id="PTHR30221">
    <property type="entry name" value="SMALL-CONDUCTANCE MECHANOSENSITIVE CHANNEL"/>
    <property type="match status" value="1"/>
</dbReference>
<dbReference type="Pfam" id="PF00924">
    <property type="entry name" value="MS_channel_2nd"/>
    <property type="match status" value="1"/>
</dbReference>
<evidence type="ECO:0000313" key="11">
    <source>
        <dbReference type="Proteomes" id="UP000199451"/>
    </source>
</evidence>
<proteinExistence type="inferred from homology"/>
<evidence type="ECO:0000313" key="10">
    <source>
        <dbReference type="EMBL" id="SDM91016.1"/>
    </source>
</evidence>
<dbReference type="InterPro" id="IPR006685">
    <property type="entry name" value="MscS_channel_2nd"/>
</dbReference>
<keyword evidence="6 7" id="KW-0472">Membrane</keyword>
<name>A0A1G9X3J0_9EURY</name>
<organism evidence="10 11">
    <name type="scientific">Halogranum gelatinilyticum</name>
    <dbReference type="NCBI Taxonomy" id="660521"/>
    <lineage>
        <taxon>Archaea</taxon>
        <taxon>Methanobacteriati</taxon>
        <taxon>Methanobacteriota</taxon>
        <taxon>Stenosarchaea group</taxon>
        <taxon>Halobacteria</taxon>
        <taxon>Halobacteriales</taxon>
        <taxon>Haloferacaceae</taxon>
    </lineage>
</organism>
<dbReference type="InterPro" id="IPR011066">
    <property type="entry name" value="MscS_channel_C_sf"/>
</dbReference>
<reference evidence="11" key="1">
    <citation type="submission" date="2016-10" db="EMBL/GenBank/DDBJ databases">
        <authorList>
            <person name="Varghese N."/>
            <person name="Submissions S."/>
        </authorList>
    </citation>
    <scope>NUCLEOTIDE SEQUENCE [LARGE SCALE GENOMIC DNA]</scope>
    <source>
        <strain evidence="11">CGMCC 1.10119</strain>
    </source>
</reference>
<keyword evidence="3" id="KW-1003">Cell membrane</keyword>
<protein>
    <submittedName>
        <fullName evidence="10">Small-conductance mechanosensitive channel</fullName>
    </submittedName>
</protein>
<dbReference type="InterPro" id="IPR010920">
    <property type="entry name" value="LSM_dom_sf"/>
</dbReference>
<dbReference type="Pfam" id="PF21082">
    <property type="entry name" value="MS_channel_3rd"/>
    <property type="match status" value="1"/>
</dbReference>
<dbReference type="GO" id="GO:0005886">
    <property type="term" value="C:plasma membrane"/>
    <property type="evidence" value="ECO:0007669"/>
    <property type="project" value="UniProtKB-SubCell"/>
</dbReference>
<evidence type="ECO:0000256" key="6">
    <source>
        <dbReference type="ARBA" id="ARBA00023136"/>
    </source>
</evidence>
<dbReference type="STRING" id="660521.SAMN04487949_2816"/>
<keyword evidence="11" id="KW-1185">Reference proteome</keyword>
<dbReference type="InterPro" id="IPR023408">
    <property type="entry name" value="MscS_beta-dom_sf"/>
</dbReference>
<feature type="transmembrane region" description="Helical" evidence="7">
    <location>
        <begin position="33"/>
        <end position="54"/>
    </location>
</feature>
<evidence type="ECO:0000259" key="9">
    <source>
        <dbReference type="Pfam" id="PF21082"/>
    </source>
</evidence>
<dbReference type="SUPFAM" id="SSF82689">
    <property type="entry name" value="Mechanosensitive channel protein MscS (YggB), C-terminal domain"/>
    <property type="match status" value="1"/>
</dbReference>
<dbReference type="Proteomes" id="UP000199451">
    <property type="component" value="Unassembled WGS sequence"/>
</dbReference>
<dbReference type="AlphaFoldDB" id="A0A1G9X3J0"/>
<feature type="transmembrane region" description="Helical" evidence="7">
    <location>
        <begin position="103"/>
        <end position="131"/>
    </location>
</feature>
<evidence type="ECO:0000256" key="7">
    <source>
        <dbReference type="SAM" id="Phobius"/>
    </source>
</evidence>
<comment type="subcellular location">
    <subcellularLocation>
        <location evidence="1">Cell membrane</location>
        <topology evidence="1">Multi-pass membrane protein</topology>
    </subcellularLocation>
</comment>
<evidence type="ECO:0000256" key="2">
    <source>
        <dbReference type="ARBA" id="ARBA00008017"/>
    </source>
</evidence>
<feature type="transmembrane region" description="Helical" evidence="7">
    <location>
        <begin position="75"/>
        <end position="97"/>
    </location>
</feature>
<dbReference type="InterPro" id="IPR049278">
    <property type="entry name" value="MS_channel_C"/>
</dbReference>
<feature type="domain" description="Mechanosensitive ion channel MscS C-terminal" evidence="9">
    <location>
        <begin position="194"/>
        <end position="275"/>
    </location>
</feature>
<evidence type="ECO:0000256" key="1">
    <source>
        <dbReference type="ARBA" id="ARBA00004651"/>
    </source>
</evidence>
<accession>A0A1G9X3J0</accession>
<dbReference type="PANTHER" id="PTHR30221:SF1">
    <property type="entry name" value="SMALL-CONDUCTANCE MECHANOSENSITIVE CHANNEL"/>
    <property type="match status" value="1"/>
</dbReference>
<keyword evidence="4 7" id="KW-0812">Transmembrane</keyword>
<evidence type="ECO:0000256" key="3">
    <source>
        <dbReference type="ARBA" id="ARBA00022475"/>
    </source>
</evidence>
<evidence type="ECO:0000259" key="8">
    <source>
        <dbReference type="Pfam" id="PF00924"/>
    </source>
</evidence>
<dbReference type="Gene3D" id="3.30.70.100">
    <property type="match status" value="1"/>
</dbReference>